<dbReference type="Pfam" id="PF08539">
    <property type="entry name" value="HbrB"/>
    <property type="match status" value="1"/>
</dbReference>
<evidence type="ECO:0000256" key="1">
    <source>
        <dbReference type="SAM" id="MobiDB-lite"/>
    </source>
</evidence>
<feature type="compositionally biased region" description="Polar residues" evidence="1">
    <location>
        <begin position="53"/>
        <end position="63"/>
    </location>
</feature>
<name>A0A8H7PHI9_9FUNG</name>
<evidence type="ECO:0000313" key="3">
    <source>
        <dbReference type="Proteomes" id="UP000612746"/>
    </source>
</evidence>
<protein>
    <recommendedName>
        <fullName evidence="4">HbrB-domain-containing protein</fullName>
    </recommendedName>
</protein>
<dbReference type="GO" id="GO:0038203">
    <property type="term" value="P:TORC2 signaling"/>
    <property type="evidence" value="ECO:0007669"/>
    <property type="project" value="TreeGrafter"/>
</dbReference>
<sequence>MASPTAPKQLVTQFLDQEQSTSPSRLFLSPSSSSSSTSSFIERNERPPAILTTAPSRASTTLVRSPPSGGGSQSNRHTELRSPSMPSTPTRQPSFPANISQLSLDRSPSSVPPRPTSPVNSPSIHKSLNALDAKMITRDIERSIQRSTSSKDRDDLLNSPTGMIMPNFSSLINDNNDVWQLLCIRVLPLFNGEGVNGAIEDLNELFRRSLTEPISPTLHRDIEALLRDGMFTLNAKLFGVTDEKLMDRLVEQWSFFFGNVLPYFEATFLPLRTDVRYATIDDMEYWNVRNMALQSFRDYVILPLIKRLEDMFDKLFTDFESSQNPAATAAKMLQMTSILASVPDHSPDIDRILAKLKANWKILMNKGNRRGFVGARSQKFVGDRIFGTIA</sequence>
<feature type="compositionally biased region" description="Low complexity" evidence="1">
    <location>
        <begin position="20"/>
        <end position="40"/>
    </location>
</feature>
<dbReference type="EMBL" id="JAEPRA010000017">
    <property type="protein sequence ID" value="KAG2173953.1"/>
    <property type="molecule type" value="Genomic_DNA"/>
</dbReference>
<reference evidence="2" key="1">
    <citation type="submission" date="2020-12" db="EMBL/GenBank/DDBJ databases">
        <title>Metabolic potential, ecology and presence of endohyphal bacteria is reflected in genomic diversity of Mucoromycotina.</title>
        <authorList>
            <person name="Muszewska A."/>
            <person name="Okrasinska A."/>
            <person name="Steczkiewicz K."/>
            <person name="Drgas O."/>
            <person name="Orlowska M."/>
            <person name="Perlinska-Lenart U."/>
            <person name="Aleksandrzak-Piekarczyk T."/>
            <person name="Szatraj K."/>
            <person name="Zielenkiewicz U."/>
            <person name="Pilsyk S."/>
            <person name="Malc E."/>
            <person name="Mieczkowski P."/>
            <person name="Kruszewska J.S."/>
            <person name="Biernat P."/>
            <person name="Pawlowska J."/>
        </authorList>
    </citation>
    <scope>NUCLEOTIDE SEQUENCE</scope>
    <source>
        <strain evidence="2">WA0000051536</strain>
    </source>
</reference>
<keyword evidence="3" id="KW-1185">Reference proteome</keyword>
<feature type="region of interest" description="Disordered" evidence="1">
    <location>
        <begin position="16"/>
        <end position="126"/>
    </location>
</feature>
<gene>
    <name evidence="2" type="ORF">INT44_000066</name>
</gene>
<dbReference type="PANTHER" id="PTHR32428:SF2">
    <property type="entry name" value="TARGET OF RAPAMYCIN COMPLEX 2 SUBUNIT BIT61-RELATED"/>
    <property type="match status" value="1"/>
</dbReference>
<proteinExistence type="predicted"/>
<comment type="caution">
    <text evidence="2">The sequence shown here is derived from an EMBL/GenBank/DDBJ whole genome shotgun (WGS) entry which is preliminary data.</text>
</comment>
<dbReference type="OrthoDB" id="2290221at2759"/>
<feature type="compositionally biased region" description="Polar residues" evidence="1">
    <location>
        <begin position="84"/>
        <end position="104"/>
    </location>
</feature>
<dbReference type="AlphaFoldDB" id="A0A8H7PHI9"/>
<accession>A0A8H7PHI9</accession>
<dbReference type="Proteomes" id="UP000612746">
    <property type="component" value="Unassembled WGS sequence"/>
</dbReference>
<dbReference type="InterPro" id="IPR013745">
    <property type="entry name" value="Bit61/PRR5"/>
</dbReference>
<dbReference type="PANTHER" id="PTHR32428">
    <property type="entry name" value="TARGET OF RAPAMYCIN COMPLEX 2 SUBUNIT BIT61-RELATED"/>
    <property type="match status" value="1"/>
</dbReference>
<evidence type="ECO:0008006" key="4">
    <source>
        <dbReference type="Google" id="ProtNLM"/>
    </source>
</evidence>
<dbReference type="GO" id="GO:0031932">
    <property type="term" value="C:TORC2 complex"/>
    <property type="evidence" value="ECO:0007669"/>
    <property type="project" value="TreeGrafter"/>
</dbReference>
<organism evidence="2 3">
    <name type="scientific">Umbelopsis vinacea</name>
    <dbReference type="NCBI Taxonomy" id="44442"/>
    <lineage>
        <taxon>Eukaryota</taxon>
        <taxon>Fungi</taxon>
        <taxon>Fungi incertae sedis</taxon>
        <taxon>Mucoromycota</taxon>
        <taxon>Mucoromycotina</taxon>
        <taxon>Umbelopsidomycetes</taxon>
        <taxon>Umbelopsidales</taxon>
        <taxon>Umbelopsidaceae</taxon>
        <taxon>Umbelopsis</taxon>
    </lineage>
</organism>
<evidence type="ECO:0000313" key="2">
    <source>
        <dbReference type="EMBL" id="KAG2173953.1"/>
    </source>
</evidence>